<organism evidence="2 3">
    <name type="scientific">Vibrio sinaloensis DSM 21326</name>
    <dbReference type="NCBI Taxonomy" id="945550"/>
    <lineage>
        <taxon>Bacteria</taxon>
        <taxon>Pseudomonadati</taxon>
        <taxon>Pseudomonadota</taxon>
        <taxon>Gammaproteobacteria</taxon>
        <taxon>Vibrionales</taxon>
        <taxon>Vibrionaceae</taxon>
        <taxon>Vibrio</taxon>
        <taxon>Vibrio oreintalis group</taxon>
    </lineage>
</organism>
<proteinExistence type="predicted"/>
<dbReference type="AlphaFoldDB" id="E8M2X6"/>
<evidence type="ECO:0000313" key="3">
    <source>
        <dbReference type="Proteomes" id="UP000006228"/>
    </source>
</evidence>
<reference evidence="2 3" key="1">
    <citation type="journal article" date="2012" name="Int. J. Syst. Evol. Microbiol.">
        <title>Vibrio caribbeanicus sp. nov., isolated from the marine sponge Scleritoderma cyanea.</title>
        <authorList>
            <person name="Hoffmann M."/>
            <person name="Monday S.R."/>
            <person name="Allard M.W."/>
            <person name="Strain E.A."/>
            <person name="Whittaker P."/>
            <person name="Naum M."/>
            <person name="McCarthy P.J."/>
            <person name="Lopez J.V."/>
            <person name="Fischer M."/>
            <person name="Brown E.W."/>
        </authorList>
    </citation>
    <scope>NUCLEOTIDE SEQUENCE [LARGE SCALE GENOMIC DNA]</scope>
    <source>
        <strain evidence="3">DSMZ 21326</strain>
    </source>
</reference>
<feature type="signal peptide" evidence="1">
    <location>
        <begin position="1"/>
        <end position="18"/>
    </location>
</feature>
<gene>
    <name evidence="2" type="ORF">VISI1226_12646</name>
</gene>
<feature type="chain" id="PRO_5003227262" description="Lipoprotein" evidence="1">
    <location>
        <begin position="19"/>
        <end position="228"/>
    </location>
</feature>
<sequence>MNKSLLTFLLATSTTLMTGCSAVQISDTTSQSEANIAEWVNQTILASEGIALNSEDIRYLTGSADLNQDGLTEHFVLMQDRYFCGSGGCSAFIFDHSGKVLAQLSVTKPPIVLADSFNNGWQDFIVWSNGAYRLMSFNGESYPTNPSLEPSYDLASEQQIALSYVMSTELYQQDGYDLTPSEPNKIWAPAKQYRFTFKHYGDPDVVYHAQVDLTSGNVDINTSPVSKN</sequence>
<evidence type="ECO:0008006" key="4">
    <source>
        <dbReference type="Google" id="ProtNLM"/>
    </source>
</evidence>
<evidence type="ECO:0000256" key="1">
    <source>
        <dbReference type="SAM" id="SignalP"/>
    </source>
</evidence>
<dbReference type="eggNOG" id="COG3650">
    <property type="taxonomic scope" value="Bacteria"/>
</dbReference>
<dbReference type="InterPro" id="IPR028994">
    <property type="entry name" value="Integrin_alpha_N"/>
</dbReference>
<comment type="caution">
    <text evidence="2">The sequence shown here is derived from an EMBL/GenBank/DDBJ whole genome shotgun (WGS) entry which is preliminary data.</text>
</comment>
<keyword evidence="1" id="KW-0732">Signal</keyword>
<dbReference type="EMBL" id="AEVT01000018">
    <property type="protein sequence ID" value="EGA71634.1"/>
    <property type="molecule type" value="Genomic_DNA"/>
</dbReference>
<dbReference type="SUPFAM" id="SSF69318">
    <property type="entry name" value="Integrin alpha N-terminal domain"/>
    <property type="match status" value="1"/>
</dbReference>
<dbReference type="Proteomes" id="UP000006228">
    <property type="component" value="Unassembled WGS sequence"/>
</dbReference>
<name>E8M2X6_PHOS4</name>
<protein>
    <recommendedName>
        <fullName evidence="4">Lipoprotein</fullName>
    </recommendedName>
</protein>
<dbReference type="RefSeq" id="WP_008074329.1">
    <property type="nucleotide sequence ID" value="NZ_AEVT01000018.1"/>
</dbReference>
<evidence type="ECO:0000313" key="2">
    <source>
        <dbReference type="EMBL" id="EGA71634.1"/>
    </source>
</evidence>
<accession>E8M2X6</accession>
<dbReference type="PROSITE" id="PS51257">
    <property type="entry name" value="PROKAR_LIPOPROTEIN"/>
    <property type="match status" value="1"/>
</dbReference>